<dbReference type="SUPFAM" id="SSF53474">
    <property type="entry name" value="alpha/beta-Hydrolases"/>
    <property type="match status" value="1"/>
</dbReference>
<feature type="domain" description="AB hydrolase-1" evidence="1">
    <location>
        <begin position="27"/>
        <end position="259"/>
    </location>
</feature>
<dbReference type="EMBL" id="CP021422">
    <property type="protein sequence ID" value="ASB41249.1"/>
    <property type="molecule type" value="Genomic_DNA"/>
</dbReference>
<dbReference type="RefSeq" id="WP_066540601.1">
    <property type="nucleotide sequence ID" value="NZ_CP021422.1"/>
</dbReference>
<dbReference type="GO" id="GO:0016787">
    <property type="term" value="F:hydrolase activity"/>
    <property type="evidence" value="ECO:0007669"/>
    <property type="project" value="UniProtKB-KW"/>
</dbReference>
<gene>
    <name evidence="2" type="ORF">ADH66_11630</name>
    <name evidence="3" type="ORF">I5Q82_01950</name>
</gene>
<sequence>MVEKIFHTSFGDIRYWVNAAGEARPWLVFLPGLTADHRLFDKQIEYFEGKYNCLVWDAPAHGGSRPFRLEFYMDQLTEYLHSIFEREGVDRPALIGQSLGGYIAQAYIRRFSGTVRGFVSIDSAPLSRDYFAGVELALLKHAYWIYRPIPWELLVKLGATGTAQSEYGRGLMEGMMRVYSPKEYCELAAHGYKLLSLAVEAHGNREPDCPVLLLCGKKDGAGSSKRYNRAWTKKTGFRLVWLEGAGHNSNTDAPERVNELIEIFIKENSR</sequence>
<reference evidence="3 5" key="3">
    <citation type="submission" date="2020-11" db="EMBL/GenBank/DDBJ databases">
        <title>Closed and high quality bacterial genomes of the OMM12 community.</title>
        <authorList>
            <person name="Marbouty M."/>
            <person name="Lamy-Besnier Q."/>
            <person name="Debarbieux L."/>
            <person name="Koszul R."/>
        </authorList>
    </citation>
    <scope>NUCLEOTIDE SEQUENCE [LARGE SCALE GENOMIC DNA]</scope>
    <source>
        <strain evidence="3 5">KB18</strain>
    </source>
</reference>
<proteinExistence type="predicted"/>
<keyword evidence="3" id="KW-0378">Hydrolase</keyword>
<dbReference type="Proteomes" id="UP000596035">
    <property type="component" value="Chromosome"/>
</dbReference>
<reference evidence="2" key="1">
    <citation type="journal article" date="2017" name="Genome Announc.">
        <title>High-Quality Whole-Genome Sequences of the Oligo-Mouse-Microbiota Bacterial Community.</title>
        <authorList>
            <person name="Garzetti D."/>
            <person name="Brugiroux S."/>
            <person name="Bunk B."/>
            <person name="Pukall R."/>
            <person name="McCoy K.D."/>
            <person name="Macpherson A.J."/>
            <person name="Stecher B."/>
        </authorList>
    </citation>
    <scope>NUCLEOTIDE SEQUENCE</scope>
    <source>
        <strain evidence="2">KB18</strain>
    </source>
</reference>
<dbReference type="AlphaFoldDB" id="A0A1Z2XS82"/>
<dbReference type="Gene3D" id="3.40.50.1820">
    <property type="entry name" value="alpha/beta hydrolase"/>
    <property type="match status" value="1"/>
</dbReference>
<evidence type="ECO:0000313" key="4">
    <source>
        <dbReference type="Proteomes" id="UP000196710"/>
    </source>
</evidence>
<dbReference type="KEGG" id="amur:ADH66_11630"/>
<dbReference type="InterPro" id="IPR050266">
    <property type="entry name" value="AB_hydrolase_sf"/>
</dbReference>
<reference evidence="4" key="2">
    <citation type="submission" date="2017-05" db="EMBL/GenBank/DDBJ databases">
        <title>Improved OligoMM genomes.</title>
        <authorList>
            <person name="Garzetti D."/>
        </authorList>
    </citation>
    <scope>NUCLEOTIDE SEQUENCE [LARGE SCALE GENOMIC DNA]</scope>
    <source>
        <strain evidence="4">KB18</strain>
    </source>
</reference>
<accession>A0A1Z2XS82</accession>
<dbReference type="PANTHER" id="PTHR43798">
    <property type="entry name" value="MONOACYLGLYCEROL LIPASE"/>
    <property type="match status" value="1"/>
</dbReference>
<dbReference type="InterPro" id="IPR000073">
    <property type="entry name" value="AB_hydrolase_1"/>
</dbReference>
<evidence type="ECO:0000313" key="5">
    <source>
        <dbReference type="Proteomes" id="UP000596035"/>
    </source>
</evidence>
<evidence type="ECO:0000313" key="3">
    <source>
        <dbReference type="EMBL" id="QQR30521.1"/>
    </source>
</evidence>
<dbReference type="Proteomes" id="UP000196710">
    <property type="component" value="Chromosome"/>
</dbReference>
<dbReference type="Pfam" id="PF12697">
    <property type="entry name" value="Abhydrolase_6"/>
    <property type="match status" value="1"/>
</dbReference>
<name>A0A1Z2XS82_9FIRM</name>
<organism evidence="3 5">
    <name type="scientific">Acutalibacter muris</name>
    <dbReference type="NCBI Taxonomy" id="1796620"/>
    <lineage>
        <taxon>Bacteria</taxon>
        <taxon>Bacillati</taxon>
        <taxon>Bacillota</taxon>
        <taxon>Clostridia</taxon>
        <taxon>Eubacteriales</taxon>
        <taxon>Acutalibacteraceae</taxon>
        <taxon>Acutalibacter</taxon>
    </lineage>
</organism>
<dbReference type="InterPro" id="IPR029058">
    <property type="entry name" value="AB_hydrolase_fold"/>
</dbReference>
<keyword evidence="4" id="KW-1185">Reference proteome</keyword>
<evidence type="ECO:0000313" key="2">
    <source>
        <dbReference type="EMBL" id="ASB41249.1"/>
    </source>
</evidence>
<dbReference type="EMBL" id="CP065321">
    <property type="protein sequence ID" value="QQR30521.1"/>
    <property type="molecule type" value="Genomic_DNA"/>
</dbReference>
<evidence type="ECO:0000259" key="1">
    <source>
        <dbReference type="Pfam" id="PF12697"/>
    </source>
</evidence>
<protein>
    <submittedName>
        <fullName evidence="3">Alpha/beta hydrolase</fullName>
    </submittedName>
</protein>